<dbReference type="PANTHER" id="PTHR30629">
    <property type="entry name" value="PROPHAGE INTEGRASE"/>
    <property type="match status" value="1"/>
</dbReference>
<organism evidence="6 7">
    <name type="scientific">Pectobacterium betavasculorum</name>
    <dbReference type="NCBI Taxonomy" id="55207"/>
    <lineage>
        <taxon>Bacteria</taxon>
        <taxon>Pseudomonadati</taxon>
        <taxon>Pseudomonadota</taxon>
        <taxon>Gammaproteobacteria</taxon>
        <taxon>Enterobacterales</taxon>
        <taxon>Pectobacteriaceae</taxon>
        <taxon>Pectobacterium</taxon>
    </lineage>
</organism>
<protein>
    <submittedName>
        <fullName evidence="6">Integrase</fullName>
    </submittedName>
</protein>
<dbReference type="GO" id="GO:0015074">
    <property type="term" value="P:DNA integration"/>
    <property type="evidence" value="ECO:0007669"/>
    <property type="project" value="UniProtKB-KW"/>
</dbReference>
<dbReference type="STRING" id="55207.KP22_17965"/>
<dbReference type="Gene3D" id="3.30.160.390">
    <property type="entry name" value="Integrase, DNA-binding domain"/>
    <property type="match status" value="1"/>
</dbReference>
<gene>
    <name evidence="6" type="ORF">KP22_17965</name>
</gene>
<proteinExistence type="inferred from homology"/>
<evidence type="ECO:0000256" key="4">
    <source>
        <dbReference type="ARBA" id="ARBA00023172"/>
    </source>
</evidence>
<dbReference type="InterPro" id="IPR025166">
    <property type="entry name" value="Integrase_DNA_bind_dom"/>
</dbReference>
<dbReference type="Pfam" id="PF13356">
    <property type="entry name" value="Arm-DNA-bind_3"/>
    <property type="match status" value="1"/>
</dbReference>
<evidence type="ECO:0000259" key="5">
    <source>
        <dbReference type="PROSITE" id="PS51898"/>
    </source>
</evidence>
<dbReference type="eggNOG" id="COG0582">
    <property type="taxonomic scope" value="Bacteria"/>
</dbReference>
<dbReference type="PANTHER" id="PTHR30629:SF2">
    <property type="entry name" value="PROPHAGE INTEGRASE INTS-RELATED"/>
    <property type="match status" value="1"/>
</dbReference>
<dbReference type="InterPro" id="IPR011010">
    <property type="entry name" value="DNA_brk_join_enz"/>
</dbReference>
<dbReference type="Pfam" id="PF00589">
    <property type="entry name" value="Phage_integrase"/>
    <property type="match status" value="1"/>
</dbReference>
<accession>A0A093RQ47</accession>
<feature type="domain" description="Tyr recombinase" evidence="5">
    <location>
        <begin position="196"/>
        <end position="386"/>
    </location>
</feature>
<dbReference type="InterPro" id="IPR002104">
    <property type="entry name" value="Integrase_catalytic"/>
</dbReference>
<dbReference type="InterPro" id="IPR053876">
    <property type="entry name" value="Phage_int_M"/>
</dbReference>
<comment type="similarity">
    <text evidence="1">Belongs to the 'phage' integrase family.</text>
</comment>
<dbReference type="CDD" id="cd00801">
    <property type="entry name" value="INT_P4_C"/>
    <property type="match status" value="1"/>
</dbReference>
<reference evidence="6 7" key="1">
    <citation type="submission" date="2014-08" db="EMBL/GenBank/DDBJ databases">
        <title>Genome sequences of NCPPB Pectobacterium isolates.</title>
        <authorList>
            <person name="Glover R.H."/>
            <person name="Sapp M."/>
            <person name="Elphinstone J."/>
        </authorList>
    </citation>
    <scope>NUCLEOTIDE SEQUENCE [LARGE SCALE GENOMIC DNA]</scope>
    <source>
        <strain evidence="6 7">NCPPB 2795</strain>
    </source>
</reference>
<evidence type="ECO:0000313" key="7">
    <source>
        <dbReference type="Proteomes" id="UP000032874"/>
    </source>
</evidence>
<dbReference type="GO" id="GO:0003677">
    <property type="term" value="F:DNA binding"/>
    <property type="evidence" value="ECO:0007669"/>
    <property type="project" value="UniProtKB-KW"/>
</dbReference>
<evidence type="ECO:0000256" key="1">
    <source>
        <dbReference type="ARBA" id="ARBA00008857"/>
    </source>
</evidence>
<dbReference type="InterPro" id="IPR050808">
    <property type="entry name" value="Phage_Integrase"/>
</dbReference>
<dbReference type="Pfam" id="PF22022">
    <property type="entry name" value="Phage_int_M"/>
    <property type="match status" value="1"/>
</dbReference>
<dbReference type="EMBL" id="JQHM01000013">
    <property type="protein sequence ID" value="KFX02594.1"/>
    <property type="molecule type" value="Genomic_DNA"/>
</dbReference>
<dbReference type="InterPro" id="IPR013762">
    <property type="entry name" value="Integrase-like_cat_sf"/>
</dbReference>
<evidence type="ECO:0000313" key="6">
    <source>
        <dbReference type="EMBL" id="KFX02594.1"/>
    </source>
</evidence>
<comment type="caution">
    <text evidence="6">The sequence shown here is derived from an EMBL/GenBank/DDBJ whole genome shotgun (WGS) entry which is preliminary data.</text>
</comment>
<dbReference type="PROSITE" id="PS51898">
    <property type="entry name" value="TYR_RECOMBINASE"/>
    <property type="match status" value="1"/>
</dbReference>
<dbReference type="Gene3D" id="1.10.150.130">
    <property type="match status" value="1"/>
</dbReference>
<dbReference type="RefSeq" id="WP_039325449.1">
    <property type="nucleotide sequence ID" value="NZ_JQHM01000013.1"/>
</dbReference>
<sequence>MLTDTRLKSLKPKERLYKVADRDGMYVAVLPSGTISFRYDYRINGRRETLAIGKYGPITLSEARERLREAKRLIEQGISPAIEKQRQKQQAKSTYFGDWMTRWFDDANYKDSTRRMIQGIIKRDVAPKFGKKLLSEITPDILRNHCDKVKSRGAAASAVKTRDIIGCVFTYAKARGVKCDNPAEHVPPSTIATFVPRDRALSKKEIGLFFNTLKNAQTSHALKVALKIIMLTLVRKNSVVNATWDEIDFVNAEWTIPAEKMKASRRGAGRPHVVYLSRQALDLFMQLHILAAGSPFVLPSFGQSQHGTIALSSLNRAANHAIQLAQKQGLPLGDFTIHDMRRTASTHLHEAGYNSDWIEKALAHEQRGVRAVYNKAEYAEQRRKMLQDWADMVDGWVGEYGEIINWNHTT</sequence>
<keyword evidence="2" id="KW-0229">DNA integration</keyword>
<evidence type="ECO:0000256" key="2">
    <source>
        <dbReference type="ARBA" id="ARBA00022908"/>
    </source>
</evidence>
<dbReference type="AlphaFoldDB" id="A0A093RQ47"/>
<dbReference type="Proteomes" id="UP000032874">
    <property type="component" value="Unassembled WGS sequence"/>
</dbReference>
<dbReference type="GO" id="GO:0006310">
    <property type="term" value="P:DNA recombination"/>
    <property type="evidence" value="ECO:0007669"/>
    <property type="project" value="UniProtKB-KW"/>
</dbReference>
<dbReference type="InterPro" id="IPR038488">
    <property type="entry name" value="Integrase_DNA-bd_sf"/>
</dbReference>
<dbReference type="Gene3D" id="1.10.443.10">
    <property type="entry name" value="Intergrase catalytic core"/>
    <property type="match status" value="1"/>
</dbReference>
<keyword evidence="3" id="KW-0238">DNA-binding</keyword>
<dbReference type="SUPFAM" id="SSF56349">
    <property type="entry name" value="DNA breaking-rejoining enzymes"/>
    <property type="match status" value="1"/>
</dbReference>
<name>A0A093RQ47_9GAMM</name>
<evidence type="ECO:0000256" key="3">
    <source>
        <dbReference type="ARBA" id="ARBA00023125"/>
    </source>
</evidence>
<keyword evidence="4" id="KW-0233">DNA recombination</keyword>
<dbReference type="InterPro" id="IPR010998">
    <property type="entry name" value="Integrase_recombinase_N"/>
</dbReference>